<dbReference type="Proteomes" id="UP000821865">
    <property type="component" value="Chromosome 5"/>
</dbReference>
<dbReference type="EMBL" id="CM023474">
    <property type="protein sequence ID" value="KAH7949428.1"/>
    <property type="molecule type" value="Genomic_DNA"/>
</dbReference>
<protein>
    <submittedName>
        <fullName evidence="1">Uncharacterized protein</fullName>
    </submittedName>
</protein>
<comment type="caution">
    <text evidence="1">The sequence shown here is derived from an EMBL/GenBank/DDBJ whole genome shotgun (WGS) entry which is preliminary data.</text>
</comment>
<proteinExistence type="predicted"/>
<accession>A0ACB8CQY9</accession>
<evidence type="ECO:0000313" key="1">
    <source>
        <dbReference type="EMBL" id="KAH7949428.1"/>
    </source>
</evidence>
<keyword evidence="2" id="KW-1185">Reference proteome</keyword>
<reference evidence="1" key="1">
    <citation type="submission" date="2020-05" db="EMBL/GenBank/DDBJ databases">
        <title>Large-scale comparative analyses of tick genomes elucidate their genetic diversity and vector capacities.</title>
        <authorList>
            <person name="Jia N."/>
            <person name="Wang J."/>
            <person name="Shi W."/>
            <person name="Du L."/>
            <person name="Sun Y."/>
            <person name="Zhan W."/>
            <person name="Jiang J."/>
            <person name="Wang Q."/>
            <person name="Zhang B."/>
            <person name="Ji P."/>
            <person name="Sakyi L.B."/>
            <person name="Cui X."/>
            <person name="Yuan T."/>
            <person name="Jiang B."/>
            <person name="Yang W."/>
            <person name="Lam T.T.-Y."/>
            <person name="Chang Q."/>
            <person name="Ding S."/>
            <person name="Wang X."/>
            <person name="Zhu J."/>
            <person name="Ruan X."/>
            <person name="Zhao L."/>
            <person name="Wei J."/>
            <person name="Que T."/>
            <person name="Du C."/>
            <person name="Cheng J."/>
            <person name="Dai P."/>
            <person name="Han X."/>
            <person name="Huang E."/>
            <person name="Gao Y."/>
            <person name="Liu J."/>
            <person name="Shao H."/>
            <person name="Ye R."/>
            <person name="Li L."/>
            <person name="Wei W."/>
            <person name="Wang X."/>
            <person name="Wang C."/>
            <person name="Yang T."/>
            <person name="Huo Q."/>
            <person name="Li W."/>
            <person name="Guo W."/>
            <person name="Chen H."/>
            <person name="Zhou L."/>
            <person name="Ni X."/>
            <person name="Tian J."/>
            <person name="Zhou Y."/>
            <person name="Sheng Y."/>
            <person name="Liu T."/>
            <person name="Pan Y."/>
            <person name="Xia L."/>
            <person name="Li J."/>
            <person name="Zhao F."/>
            <person name="Cao W."/>
        </authorList>
    </citation>
    <scope>NUCLEOTIDE SEQUENCE</scope>
    <source>
        <strain evidence="1">Dsil-2018</strain>
    </source>
</reference>
<sequence length="155" mass="18042">MRPAGRNKLPCDKVFLGVFERSFEDVSNAFHALSDIKKYDVVENNCQTWVVAFLEELSIPVPEEFRTIAKTVQEIFFDYDKGAAYNFVVQEVGNAYKCLIKPRDESAPEEKEEHKNNVEDDNESRIYYPDFQTRHQKVLNSLSWALLKTMVKINN</sequence>
<gene>
    <name evidence="1" type="ORF">HPB49_009719</name>
</gene>
<name>A0ACB8CQY9_DERSI</name>
<organism evidence="1 2">
    <name type="scientific">Dermacentor silvarum</name>
    <name type="common">Tick</name>
    <dbReference type="NCBI Taxonomy" id="543639"/>
    <lineage>
        <taxon>Eukaryota</taxon>
        <taxon>Metazoa</taxon>
        <taxon>Ecdysozoa</taxon>
        <taxon>Arthropoda</taxon>
        <taxon>Chelicerata</taxon>
        <taxon>Arachnida</taxon>
        <taxon>Acari</taxon>
        <taxon>Parasitiformes</taxon>
        <taxon>Ixodida</taxon>
        <taxon>Ixodoidea</taxon>
        <taxon>Ixodidae</taxon>
        <taxon>Rhipicephalinae</taxon>
        <taxon>Dermacentor</taxon>
    </lineage>
</organism>
<evidence type="ECO:0000313" key="2">
    <source>
        <dbReference type="Proteomes" id="UP000821865"/>
    </source>
</evidence>